<evidence type="ECO:0000313" key="2">
    <source>
        <dbReference type="Proteomes" id="UP001062846"/>
    </source>
</evidence>
<keyword evidence="2" id="KW-1185">Reference proteome</keyword>
<dbReference type="EMBL" id="CM046388">
    <property type="protein sequence ID" value="KAI8573770.1"/>
    <property type="molecule type" value="Genomic_DNA"/>
</dbReference>
<evidence type="ECO:0000313" key="1">
    <source>
        <dbReference type="EMBL" id="KAI8573770.1"/>
    </source>
</evidence>
<accession>A0ACC0Q6Z1</accession>
<gene>
    <name evidence="1" type="ORF">RHMOL_Rhmol01G0301700</name>
</gene>
<name>A0ACC0Q6Z1_RHOML</name>
<proteinExistence type="predicted"/>
<reference evidence="1" key="1">
    <citation type="submission" date="2022-02" db="EMBL/GenBank/DDBJ databases">
        <title>Plant Genome Project.</title>
        <authorList>
            <person name="Zhang R.-G."/>
        </authorList>
    </citation>
    <scope>NUCLEOTIDE SEQUENCE</scope>
    <source>
        <strain evidence="1">AT1</strain>
    </source>
</reference>
<sequence>MKAATEAMMTITMTITTTNEDDGNEEGNEEEAFPFACVGAEESTVSADGAFLMLSLAALLPLSPSYLFACSGFSPCLLSDDRALATGKSYPTVSEKSPPTVSEKCYPNLRDDFQKSVERTLVMGKSPPADIGKSYLTATDDYKKAVMKAMRKLRGFIAEENCAPLMFSFAWRSAGGAFGTMRHKAEQGHGASNLLEIAVSLLEPIKNQFPILSDADFYQLAGFVAVAVTGGLDVQFLPGRPGVSYGKELPDLYGLFVCRWRSAGGAFGTMRHKAEQGHGASNLLEIAVSLLEPIKNQFPILSDADFYQLAGFVAVAVTGGLDVQFLPGRPVRKNITILCFLELYVKG</sequence>
<comment type="caution">
    <text evidence="1">The sequence shown here is derived from an EMBL/GenBank/DDBJ whole genome shotgun (WGS) entry which is preliminary data.</text>
</comment>
<dbReference type="Proteomes" id="UP001062846">
    <property type="component" value="Chromosome 1"/>
</dbReference>
<protein>
    <submittedName>
        <fullName evidence="1">Uncharacterized protein</fullName>
    </submittedName>
</protein>
<organism evidence="1 2">
    <name type="scientific">Rhododendron molle</name>
    <name type="common">Chinese azalea</name>
    <name type="synonym">Azalea mollis</name>
    <dbReference type="NCBI Taxonomy" id="49168"/>
    <lineage>
        <taxon>Eukaryota</taxon>
        <taxon>Viridiplantae</taxon>
        <taxon>Streptophyta</taxon>
        <taxon>Embryophyta</taxon>
        <taxon>Tracheophyta</taxon>
        <taxon>Spermatophyta</taxon>
        <taxon>Magnoliopsida</taxon>
        <taxon>eudicotyledons</taxon>
        <taxon>Gunneridae</taxon>
        <taxon>Pentapetalae</taxon>
        <taxon>asterids</taxon>
        <taxon>Ericales</taxon>
        <taxon>Ericaceae</taxon>
        <taxon>Ericoideae</taxon>
        <taxon>Rhodoreae</taxon>
        <taxon>Rhododendron</taxon>
    </lineage>
</organism>